<keyword evidence="2" id="KW-1003">Cell membrane</keyword>
<dbReference type="InterPro" id="IPR050250">
    <property type="entry name" value="Macrolide_Exporter_MacB"/>
</dbReference>
<proteinExistence type="inferred from homology"/>
<dbReference type="AlphaFoldDB" id="A0A3P3XPF6"/>
<evidence type="ECO:0000259" key="9">
    <source>
        <dbReference type="Pfam" id="PF12704"/>
    </source>
</evidence>
<evidence type="ECO:0000256" key="2">
    <source>
        <dbReference type="ARBA" id="ARBA00022475"/>
    </source>
</evidence>
<keyword evidence="5 7" id="KW-0472">Membrane</keyword>
<feature type="transmembrane region" description="Helical" evidence="7">
    <location>
        <begin position="21"/>
        <end position="45"/>
    </location>
</feature>
<comment type="similarity">
    <text evidence="6">Belongs to the ABC-4 integral membrane protein family.</text>
</comment>
<dbReference type="GO" id="GO:0022857">
    <property type="term" value="F:transmembrane transporter activity"/>
    <property type="evidence" value="ECO:0007669"/>
    <property type="project" value="TreeGrafter"/>
</dbReference>
<feature type="transmembrane region" description="Helical" evidence="7">
    <location>
        <begin position="303"/>
        <end position="323"/>
    </location>
</feature>
<evidence type="ECO:0000256" key="7">
    <source>
        <dbReference type="SAM" id="Phobius"/>
    </source>
</evidence>
<evidence type="ECO:0000256" key="3">
    <source>
        <dbReference type="ARBA" id="ARBA00022692"/>
    </source>
</evidence>
<reference evidence="10" key="1">
    <citation type="submission" date="2017-02" db="EMBL/GenBank/DDBJ databases">
        <authorList>
            <person name="Regsiter A."/>
            <person name="William W."/>
        </authorList>
    </citation>
    <scope>NUCLEOTIDE SEQUENCE</scope>
    <source>
        <strain evidence="10">BdmA 4</strain>
    </source>
</reference>
<feature type="transmembrane region" description="Helical" evidence="7">
    <location>
        <begin position="351"/>
        <end position="384"/>
    </location>
</feature>
<comment type="subcellular location">
    <subcellularLocation>
        <location evidence="1">Cell membrane</location>
        <topology evidence="1">Multi-pass membrane protein</topology>
    </subcellularLocation>
</comment>
<feature type="transmembrane region" description="Helical" evidence="7">
    <location>
        <begin position="404"/>
        <end position="423"/>
    </location>
</feature>
<dbReference type="Pfam" id="PF12704">
    <property type="entry name" value="MacB_PCD"/>
    <property type="match status" value="1"/>
</dbReference>
<evidence type="ECO:0000256" key="6">
    <source>
        <dbReference type="ARBA" id="ARBA00038076"/>
    </source>
</evidence>
<evidence type="ECO:0000256" key="4">
    <source>
        <dbReference type="ARBA" id="ARBA00022989"/>
    </source>
</evidence>
<dbReference type="PANTHER" id="PTHR30572:SF4">
    <property type="entry name" value="ABC TRANSPORTER PERMEASE YTRF"/>
    <property type="match status" value="1"/>
</dbReference>
<name>A0A3P3XPF6_9SPIR</name>
<evidence type="ECO:0000313" key="10">
    <source>
        <dbReference type="EMBL" id="SLM17733.1"/>
    </source>
</evidence>
<keyword evidence="3 7" id="KW-0812">Transmembrane</keyword>
<feature type="domain" description="ABC3 transporter permease C-terminal" evidence="8">
    <location>
        <begin position="306"/>
        <end position="433"/>
    </location>
</feature>
<dbReference type="PANTHER" id="PTHR30572">
    <property type="entry name" value="MEMBRANE COMPONENT OF TRANSPORTER-RELATED"/>
    <property type="match status" value="1"/>
</dbReference>
<evidence type="ECO:0000256" key="1">
    <source>
        <dbReference type="ARBA" id="ARBA00004651"/>
    </source>
</evidence>
<dbReference type="Pfam" id="PF02687">
    <property type="entry name" value="FtsX"/>
    <property type="match status" value="1"/>
</dbReference>
<feature type="domain" description="MacB-like periplasmic core" evidence="9">
    <location>
        <begin position="27"/>
        <end position="238"/>
    </location>
</feature>
<evidence type="ECO:0000256" key="5">
    <source>
        <dbReference type="ARBA" id="ARBA00023136"/>
    </source>
</evidence>
<sequence length="441" mass="48102">MNKVIPRIALRNLSRQKKRNILLGGAIAFSIMIVTLVNGFTGAFIENVSENFAYLMAGHVFIQGSERTASGKKISAIRDDSIIFDAIANSGIKYKTATRSSEASATLVFEGKSTSQNLTGFDLENSGFLRERLVLKQGTWDAVKAPDALIISEKVAKKLNVLPGDRVTARLQTVTGQNNIADFTIAAISVDSSIIGSAMTYVNLSYLNEAIGLKPDEYTSLNLMLDDLKDSAPFADRLYTSMKGMGLQLFDRNQKNESGSTTPFQAMLQSQNKETWEGVKYRVYTIDDVLSQAKQIVNALDTASTVVLIVLFTIIMIGIANTFRMVMYERIKEIGTMRALGVQRGEIRSLFLYEALFLALGGALAGIILALVGMNILQLINFGMDSPAFLIMKNGHLSFSLPPLRAIGNIAIIAVLTLVSAFFPARAAAKMEPAEALRTLK</sequence>
<dbReference type="GO" id="GO:0005886">
    <property type="term" value="C:plasma membrane"/>
    <property type="evidence" value="ECO:0007669"/>
    <property type="project" value="UniProtKB-SubCell"/>
</dbReference>
<protein>
    <submittedName>
        <fullName evidence="10">Putative ABC transporter, permease protein</fullName>
    </submittedName>
</protein>
<keyword evidence="4 7" id="KW-1133">Transmembrane helix</keyword>
<dbReference type="EMBL" id="FWDO01000004">
    <property type="protein sequence ID" value="SLM17733.1"/>
    <property type="molecule type" value="Genomic_DNA"/>
</dbReference>
<accession>A0A3P3XPF6</accession>
<gene>
    <name evidence="10" type="ORF">SPIRO4BDMA_40302</name>
</gene>
<dbReference type="InterPro" id="IPR025857">
    <property type="entry name" value="MacB_PCD"/>
</dbReference>
<evidence type="ECO:0000259" key="8">
    <source>
        <dbReference type="Pfam" id="PF02687"/>
    </source>
</evidence>
<organism evidence="10">
    <name type="scientific">uncultured spirochete</name>
    <dbReference type="NCBI Taxonomy" id="156406"/>
    <lineage>
        <taxon>Bacteria</taxon>
        <taxon>Pseudomonadati</taxon>
        <taxon>Spirochaetota</taxon>
        <taxon>Spirochaetia</taxon>
        <taxon>Spirochaetales</taxon>
        <taxon>environmental samples</taxon>
    </lineage>
</organism>
<dbReference type="InterPro" id="IPR003838">
    <property type="entry name" value="ABC3_permease_C"/>
</dbReference>